<evidence type="ECO:0000313" key="2">
    <source>
        <dbReference type="Proteomes" id="UP000321612"/>
    </source>
</evidence>
<comment type="caution">
    <text evidence="1">The sequence shown here is derived from an EMBL/GenBank/DDBJ whole genome shotgun (WGS) entry which is preliminary data.</text>
</comment>
<dbReference type="RefSeq" id="WP_130830012.1">
    <property type="nucleotide sequence ID" value="NZ_SDIK01000022.1"/>
</dbReference>
<keyword evidence="2" id="KW-1185">Reference proteome</keyword>
<dbReference type="EMBL" id="SDIK01000022">
    <property type="protein sequence ID" value="TXJ62684.1"/>
    <property type="molecule type" value="Genomic_DNA"/>
</dbReference>
<dbReference type="AlphaFoldDB" id="A0A5C8GL53"/>
<gene>
    <name evidence="1" type="ORF">ETF27_03755</name>
</gene>
<accession>A0A5C8GL53</accession>
<evidence type="ECO:0000313" key="1">
    <source>
        <dbReference type="EMBL" id="TXJ62684.1"/>
    </source>
</evidence>
<name>A0A5C8GL53_9BACT</name>
<reference evidence="2" key="1">
    <citation type="submission" date="2019-05" db="EMBL/GenBank/DDBJ databases">
        <title>Prevotella brunnea sp. nov., isolated from a wound of a patient.</title>
        <authorList>
            <person name="Buhl M."/>
        </authorList>
    </citation>
    <scope>NUCLEOTIDE SEQUENCE [LARGE SCALE GENOMIC DNA]</scope>
    <source>
        <strain evidence="2">A2672</strain>
    </source>
</reference>
<dbReference type="OrthoDB" id="639802at2"/>
<organism evidence="1 2">
    <name type="scientific">Prevotella brunnea</name>
    <dbReference type="NCBI Taxonomy" id="2508867"/>
    <lineage>
        <taxon>Bacteria</taxon>
        <taxon>Pseudomonadati</taxon>
        <taxon>Bacteroidota</taxon>
        <taxon>Bacteroidia</taxon>
        <taxon>Bacteroidales</taxon>
        <taxon>Prevotellaceae</taxon>
        <taxon>Prevotella</taxon>
    </lineage>
</organism>
<sequence length="94" mass="10850">MSKSVRNLVEEWGRKAPRHSLMIADFEKVSAKLEKHHIHLRSGSLRKLWGYVVSKEKPSQKSLDRLALFAGFQSWKDFQKAIHGDGDGQLNYED</sequence>
<dbReference type="Proteomes" id="UP000321612">
    <property type="component" value="Unassembled WGS sequence"/>
</dbReference>
<protein>
    <submittedName>
        <fullName evidence="1">Uncharacterized protein</fullName>
    </submittedName>
</protein>
<proteinExistence type="predicted"/>